<keyword evidence="3" id="KW-0548">Nucleotidyltransferase</keyword>
<dbReference type="RefSeq" id="WP_188175368.1">
    <property type="nucleotide sequence ID" value="NZ_JACVVD010000005.1"/>
</dbReference>
<keyword evidence="4" id="KW-1185">Reference proteome</keyword>
<sequence>MKVVIMAGGKGLRFWPRSVEERPKQFLALTSRDSMLQMTYNRFRKNIDAADIYVVARSSYITLIREQLPYLDPSRLIIEPDQRDTGPCIALTARFFLQQGIDDVLVTAPSDQYIPDDKALMKALLEAERLAGKEKSIVTLGIVPTRPETGYGYIRAASESIAGQAQRVLKFVEKPNEQRARELLLEPDTYWNSGIFIWKPSTIDYYMKLYQRDLWNKLWLSEEPLETVYATLPKLSVDYAILEKATTVFTIPVHFVWDDIGSWTAMERVFPKDEQGNIIFGDVYPLHINNSIVYAEEQKVIAIGVEDLIIVSTKDGLLVCRKSEEQHIKMAMDMISAAKSSD</sequence>
<dbReference type="InterPro" id="IPR029044">
    <property type="entry name" value="Nucleotide-diphossugar_trans"/>
</dbReference>
<dbReference type="CDD" id="cd02509">
    <property type="entry name" value="GDP-M1P_Guanylyltransferase"/>
    <property type="match status" value="1"/>
</dbReference>
<dbReference type="Pfam" id="PF22640">
    <property type="entry name" value="ManC_GMP_beta-helix"/>
    <property type="match status" value="1"/>
</dbReference>
<dbReference type="InterPro" id="IPR051161">
    <property type="entry name" value="Mannose-6P_isomerase_type2"/>
</dbReference>
<accession>A0A926KPD4</accession>
<evidence type="ECO:0000313" key="3">
    <source>
        <dbReference type="EMBL" id="MBD0381557.1"/>
    </source>
</evidence>
<dbReference type="InterPro" id="IPR049577">
    <property type="entry name" value="GMPP_N"/>
</dbReference>
<evidence type="ECO:0000259" key="2">
    <source>
        <dbReference type="Pfam" id="PF22640"/>
    </source>
</evidence>
<keyword evidence="3" id="KW-0808">Transferase</keyword>
<dbReference type="GO" id="GO:0004475">
    <property type="term" value="F:mannose-1-phosphate guanylyltransferase (GTP) activity"/>
    <property type="evidence" value="ECO:0007669"/>
    <property type="project" value="InterPro"/>
</dbReference>
<gene>
    <name evidence="3" type="ORF">ICC18_15655</name>
</gene>
<name>A0A926KPD4_9BACL</name>
<feature type="domain" description="Nucleotidyl transferase" evidence="1">
    <location>
        <begin position="2"/>
        <end position="275"/>
    </location>
</feature>
<dbReference type="AlphaFoldDB" id="A0A926KPD4"/>
<reference evidence="3" key="1">
    <citation type="submission" date="2020-09" db="EMBL/GenBank/DDBJ databases">
        <title>Draft Genome Sequence of Paenibacillus sp. WST5.</title>
        <authorList>
            <person name="Bao Z."/>
        </authorList>
    </citation>
    <scope>NUCLEOTIDE SEQUENCE</scope>
    <source>
        <strain evidence="3">WST5</strain>
    </source>
</reference>
<feature type="domain" description="MannoseP isomerase/GMP-like beta-helix" evidence="2">
    <location>
        <begin position="289"/>
        <end position="329"/>
    </location>
</feature>
<dbReference type="EMBL" id="JACVVD010000005">
    <property type="protein sequence ID" value="MBD0381557.1"/>
    <property type="molecule type" value="Genomic_DNA"/>
</dbReference>
<dbReference type="GO" id="GO:0009298">
    <property type="term" value="P:GDP-mannose biosynthetic process"/>
    <property type="evidence" value="ECO:0007669"/>
    <property type="project" value="TreeGrafter"/>
</dbReference>
<dbReference type="PANTHER" id="PTHR46390:SF1">
    <property type="entry name" value="MANNOSE-1-PHOSPHATE GUANYLYLTRANSFERASE"/>
    <property type="match status" value="1"/>
</dbReference>
<dbReference type="InterPro" id="IPR005835">
    <property type="entry name" value="NTP_transferase_dom"/>
</dbReference>
<evidence type="ECO:0000259" key="1">
    <source>
        <dbReference type="Pfam" id="PF00483"/>
    </source>
</evidence>
<evidence type="ECO:0000313" key="4">
    <source>
        <dbReference type="Proteomes" id="UP000650466"/>
    </source>
</evidence>
<dbReference type="SUPFAM" id="SSF53448">
    <property type="entry name" value="Nucleotide-diphospho-sugar transferases"/>
    <property type="match status" value="1"/>
</dbReference>
<protein>
    <submittedName>
        <fullName evidence="3">Mannose-1-phosphate guanylyltransferase</fullName>
    </submittedName>
</protein>
<dbReference type="Pfam" id="PF00483">
    <property type="entry name" value="NTP_transferase"/>
    <property type="match status" value="1"/>
</dbReference>
<dbReference type="PANTHER" id="PTHR46390">
    <property type="entry name" value="MANNOSE-1-PHOSPHATE GUANYLYLTRANSFERASE"/>
    <property type="match status" value="1"/>
</dbReference>
<organism evidence="3 4">
    <name type="scientific">Paenibacillus sedimenti</name>
    <dbReference type="NCBI Taxonomy" id="2770274"/>
    <lineage>
        <taxon>Bacteria</taxon>
        <taxon>Bacillati</taxon>
        <taxon>Bacillota</taxon>
        <taxon>Bacilli</taxon>
        <taxon>Bacillales</taxon>
        <taxon>Paenibacillaceae</taxon>
        <taxon>Paenibacillus</taxon>
    </lineage>
</organism>
<comment type="caution">
    <text evidence="3">The sequence shown here is derived from an EMBL/GenBank/DDBJ whole genome shotgun (WGS) entry which is preliminary data.</text>
</comment>
<dbReference type="Proteomes" id="UP000650466">
    <property type="component" value="Unassembled WGS sequence"/>
</dbReference>
<proteinExistence type="predicted"/>
<dbReference type="SUPFAM" id="SSF159283">
    <property type="entry name" value="Guanosine diphospho-D-mannose pyrophosphorylase/mannose-6-phosphate isomerase linker domain"/>
    <property type="match status" value="1"/>
</dbReference>
<dbReference type="InterPro" id="IPR054566">
    <property type="entry name" value="ManC/GMP-like_b-helix"/>
</dbReference>
<dbReference type="Gene3D" id="3.90.550.10">
    <property type="entry name" value="Spore Coat Polysaccharide Biosynthesis Protein SpsA, Chain A"/>
    <property type="match status" value="1"/>
</dbReference>